<name>A0A6S7FV06_PARCT</name>
<dbReference type="EMBL" id="CACRXK020000254">
    <property type="protein sequence ID" value="CAB3980059.1"/>
    <property type="molecule type" value="Genomic_DNA"/>
</dbReference>
<gene>
    <name evidence="2" type="ORF">PACLA_8A007970</name>
</gene>
<sequence length="300" mass="33469">MAGNIKLNVVGRVTTATAIAPDDNIDNDYQTKTLPATPDDDLYDSVSPRATPKLPEDPEGYLVPYPDSQKGGKSSRKSKDEHKTEASTSARATARPSVVSLYEDLWEYTKQGDKTEGQEYHFQPNNNVNDDPIYDEVESMIPSNLPPGAKIIPVEEPASAYDEVIINDGRYMIPSRQWDSDSDAFESDFDEDAEAPNYFGENLEELYENLEYRKLASPTPRTIPFTMVHDDDQSLKSQGGILSNCLPISFSKTSKSSEKSFGNSRFYTVLNESPLYVDPNSWGKKEPVMPPLTLDLSTEE</sequence>
<organism evidence="2 3">
    <name type="scientific">Paramuricea clavata</name>
    <name type="common">Red gorgonian</name>
    <name type="synonym">Violescent sea-whip</name>
    <dbReference type="NCBI Taxonomy" id="317549"/>
    <lineage>
        <taxon>Eukaryota</taxon>
        <taxon>Metazoa</taxon>
        <taxon>Cnidaria</taxon>
        <taxon>Anthozoa</taxon>
        <taxon>Octocorallia</taxon>
        <taxon>Malacalcyonacea</taxon>
        <taxon>Plexauridae</taxon>
        <taxon>Paramuricea</taxon>
    </lineage>
</organism>
<evidence type="ECO:0000256" key="1">
    <source>
        <dbReference type="SAM" id="MobiDB-lite"/>
    </source>
</evidence>
<evidence type="ECO:0000313" key="2">
    <source>
        <dbReference type="EMBL" id="CAB3980059.1"/>
    </source>
</evidence>
<feature type="compositionally biased region" description="Low complexity" evidence="1">
    <location>
        <begin position="86"/>
        <end position="95"/>
    </location>
</feature>
<reference evidence="2" key="1">
    <citation type="submission" date="2020-04" db="EMBL/GenBank/DDBJ databases">
        <authorList>
            <person name="Alioto T."/>
            <person name="Alioto T."/>
            <person name="Gomez Garrido J."/>
        </authorList>
    </citation>
    <scope>NUCLEOTIDE SEQUENCE</scope>
    <source>
        <strain evidence="2">A484AB</strain>
    </source>
</reference>
<protein>
    <submittedName>
        <fullName evidence="2">Uncharacterized protein</fullName>
    </submittedName>
</protein>
<comment type="caution">
    <text evidence="2">The sequence shown here is derived from an EMBL/GenBank/DDBJ whole genome shotgun (WGS) entry which is preliminary data.</text>
</comment>
<dbReference type="Proteomes" id="UP001152795">
    <property type="component" value="Unassembled WGS sequence"/>
</dbReference>
<proteinExistence type="predicted"/>
<accession>A0A6S7FV06</accession>
<feature type="non-terminal residue" evidence="2">
    <location>
        <position position="1"/>
    </location>
</feature>
<evidence type="ECO:0000313" key="3">
    <source>
        <dbReference type="Proteomes" id="UP001152795"/>
    </source>
</evidence>
<dbReference type="AlphaFoldDB" id="A0A6S7FV06"/>
<feature type="region of interest" description="Disordered" evidence="1">
    <location>
        <begin position="22"/>
        <end position="95"/>
    </location>
</feature>
<keyword evidence="3" id="KW-1185">Reference proteome</keyword>